<protein>
    <submittedName>
        <fullName evidence="1">Uncharacterized protein</fullName>
    </submittedName>
</protein>
<evidence type="ECO:0000313" key="1">
    <source>
        <dbReference type="EMBL" id="SEO91375.1"/>
    </source>
</evidence>
<reference evidence="2" key="1">
    <citation type="submission" date="2016-10" db="EMBL/GenBank/DDBJ databases">
        <authorList>
            <person name="Varghese N."/>
            <person name="Submissions S."/>
        </authorList>
    </citation>
    <scope>NUCLEOTIDE SEQUENCE [LARGE SCALE GENOMIC DNA]</scope>
    <source>
        <strain evidence="2">IBRC-M 10043</strain>
    </source>
</reference>
<dbReference type="Proteomes" id="UP000198775">
    <property type="component" value="Unassembled WGS sequence"/>
</dbReference>
<keyword evidence="2" id="KW-1185">Reference proteome</keyword>
<name>A0A1H8TKJ3_9EURY</name>
<proteinExistence type="predicted"/>
<organism evidence="1 2">
    <name type="scientific">Halorientalis persicus</name>
    <dbReference type="NCBI Taxonomy" id="1367881"/>
    <lineage>
        <taxon>Archaea</taxon>
        <taxon>Methanobacteriati</taxon>
        <taxon>Methanobacteriota</taxon>
        <taxon>Stenosarchaea group</taxon>
        <taxon>Halobacteria</taxon>
        <taxon>Halobacteriales</taxon>
        <taxon>Haloarculaceae</taxon>
        <taxon>Halorientalis</taxon>
    </lineage>
</organism>
<sequence>MSFGPKEQGAVANLPQNFAVVGKFLWGRTVG</sequence>
<dbReference type="AlphaFoldDB" id="A0A1H8TKJ3"/>
<evidence type="ECO:0000313" key="2">
    <source>
        <dbReference type="Proteomes" id="UP000198775"/>
    </source>
</evidence>
<accession>A0A1H8TKJ3</accession>
<gene>
    <name evidence="1" type="ORF">SAMN05216388_10232</name>
</gene>
<dbReference type="EMBL" id="FOCX01000023">
    <property type="protein sequence ID" value="SEO91375.1"/>
    <property type="molecule type" value="Genomic_DNA"/>
</dbReference>